<accession>A0A4R1QWK3</accession>
<evidence type="ECO:0000313" key="2">
    <source>
        <dbReference type="Proteomes" id="UP000295718"/>
    </source>
</evidence>
<proteinExistence type="predicted"/>
<dbReference type="Proteomes" id="UP000295718">
    <property type="component" value="Unassembled WGS sequence"/>
</dbReference>
<name>A0A4R1QWK3_9FIRM</name>
<dbReference type="STRING" id="1469948.GCA_000732725_03157"/>
<keyword evidence="2" id="KW-1185">Reference proteome</keyword>
<dbReference type="EMBL" id="SLUO01000009">
    <property type="protein sequence ID" value="TCL57195.1"/>
    <property type="molecule type" value="Genomic_DNA"/>
</dbReference>
<evidence type="ECO:0000313" key="1">
    <source>
        <dbReference type="EMBL" id="TCL57195.1"/>
    </source>
</evidence>
<comment type="caution">
    <text evidence="1">The sequence shown here is derived from an EMBL/GenBank/DDBJ whole genome shotgun (WGS) entry which is preliminary data.</text>
</comment>
<reference evidence="1 2" key="1">
    <citation type="submission" date="2019-03" db="EMBL/GenBank/DDBJ databases">
        <title>Genomic Encyclopedia of Type Strains, Phase IV (KMG-IV): sequencing the most valuable type-strain genomes for metagenomic binning, comparative biology and taxonomic classification.</title>
        <authorList>
            <person name="Goeker M."/>
        </authorList>
    </citation>
    <scope>NUCLEOTIDE SEQUENCE [LARGE SCALE GENOMIC DNA]</scope>
    <source>
        <strain evidence="1 2">DSM 100556</strain>
    </source>
</reference>
<dbReference type="AlphaFoldDB" id="A0A4R1QWK3"/>
<protein>
    <submittedName>
        <fullName evidence="1">Uncharacterized protein</fullName>
    </submittedName>
</protein>
<sequence length="62" mass="6879">MQITADEAKSMIDGEEELIDKDSSAFPYRSCGRRTTIRCRAVFICRVSGSEGMCALRWASTA</sequence>
<organism evidence="1 2">
    <name type="scientific">Kineothrix alysoides</name>
    <dbReference type="NCBI Taxonomy" id="1469948"/>
    <lineage>
        <taxon>Bacteria</taxon>
        <taxon>Bacillati</taxon>
        <taxon>Bacillota</taxon>
        <taxon>Clostridia</taxon>
        <taxon>Lachnospirales</taxon>
        <taxon>Lachnospiraceae</taxon>
        <taxon>Kineothrix</taxon>
    </lineage>
</organism>
<gene>
    <name evidence="1" type="ORF">EDD76_10957</name>
</gene>